<dbReference type="Gene3D" id="3.40.30.10">
    <property type="entry name" value="Glutaredoxin"/>
    <property type="match status" value="1"/>
</dbReference>
<sequence length="478" mass="50588">MTTALPNGLIVVAKADCPTCRLVEPLLAELAGAGALTVYVQDSAEYAAALPGTLYDQTLEHSYRLGIEFVPTLIRVENGQEVERTYGWHKEDWRALSGVPTLGEELPVMRPGCGSKTLEPGIAEELELAFGDIRLQSREIDISSADDAIEACYERGWSDGLPVVPPTPVRVLRMLKGTTRAPDEVVGLMPPDLVPCTVEKVAINAVMAGCKPEYMPVLLAALEAALTDEFGLHGLICTTMFGSPMIVVNGPAARAIGMNFGVNALGQGNRANATIGRALQLIIRNVGGGRPGEIDRATLGNPGKYSFCFAEAEDSDWLPLAQERGIEAGRSAVTLFPGEGVQGIVDQKSRDPESLARSFALSLRAVDHAKLAMAGDAVLVVSPEHARVFIDAGWSKQRLREELERLLLAPGAELVAGAGGIAEGIPERFKDLQVPKFRPGGLLIVRAGGTAGLFSAIIAGWAASGPVGSSPVTREVTV</sequence>
<name>A0A396S819_9PSED</name>
<dbReference type="InterPro" id="IPR036249">
    <property type="entry name" value="Thioredoxin-like_sf"/>
</dbReference>
<evidence type="ECO:0000313" key="2">
    <source>
        <dbReference type="Proteomes" id="UP000265745"/>
    </source>
</evidence>
<dbReference type="RefSeq" id="WP_119702163.1">
    <property type="nucleotide sequence ID" value="NZ_QJSA01000026.1"/>
</dbReference>
<protein>
    <submittedName>
        <fullName evidence="1">Thioredoxin</fullName>
    </submittedName>
</protein>
<reference evidence="1 2" key="1">
    <citation type="submission" date="2018-06" db="EMBL/GenBank/DDBJ databases">
        <title>Pseudomonas jilinensis sp. nov., isolated from the production water of Jilin Oilfield in China.</title>
        <authorList>
            <person name="Wang J."/>
        </authorList>
    </citation>
    <scope>NUCLEOTIDE SEQUENCE [LARGE SCALE GENOMIC DNA]</scope>
    <source>
        <strain evidence="1 2">JS15-10A1</strain>
    </source>
</reference>
<dbReference type="OrthoDB" id="5240640at2"/>
<proteinExistence type="predicted"/>
<dbReference type="EMBL" id="QJSA01000026">
    <property type="protein sequence ID" value="RHW19555.1"/>
    <property type="molecule type" value="Genomic_DNA"/>
</dbReference>
<dbReference type="Proteomes" id="UP000265745">
    <property type="component" value="Unassembled WGS sequence"/>
</dbReference>
<organism evidence="1 2">
    <name type="scientific">Pseudomonas jilinensis</name>
    <dbReference type="NCBI Taxonomy" id="2078689"/>
    <lineage>
        <taxon>Bacteria</taxon>
        <taxon>Pseudomonadati</taxon>
        <taxon>Pseudomonadota</taxon>
        <taxon>Gammaproteobacteria</taxon>
        <taxon>Pseudomonadales</taxon>
        <taxon>Pseudomonadaceae</taxon>
        <taxon>Pseudomonas</taxon>
    </lineage>
</organism>
<keyword evidence="2" id="KW-1185">Reference proteome</keyword>
<evidence type="ECO:0000313" key="1">
    <source>
        <dbReference type="EMBL" id="RHW19555.1"/>
    </source>
</evidence>
<dbReference type="CDD" id="cd02947">
    <property type="entry name" value="TRX_family"/>
    <property type="match status" value="1"/>
</dbReference>
<dbReference type="SUPFAM" id="SSF52833">
    <property type="entry name" value="Thioredoxin-like"/>
    <property type="match status" value="1"/>
</dbReference>
<accession>A0A396S819</accession>
<gene>
    <name evidence="1" type="ORF">C2846_18190</name>
</gene>
<dbReference type="AlphaFoldDB" id="A0A396S819"/>
<comment type="caution">
    <text evidence="1">The sequence shown here is derived from an EMBL/GenBank/DDBJ whole genome shotgun (WGS) entry which is preliminary data.</text>
</comment>